<protein>
    <submittedName>
        <fullName evidence="1">Uncharacterized protein</fullName>
    </submittedName>
</protein>
<sequence length="75" mass="8345">MIHCPRSSSLFSRLYSLGPLPARSAEPGRPYTFLIRPCPPSPFTLVKLSGRGLPALRETGGKRRVISKFDEPDFD</sequence>
<reference evidence="1 2" key="1">
    <citation type="submission" date="2016-10" db="EMBL/GenBank/DDBJ databases">
        <authorList>
            <person name="de Groot N.N."/>
        </authorList>
    </citation>
    <scope>NUCLEOTIDE SEQUENCE [LARGE SCALE GENOMIC DNA]</scope>
    <source>
        <strain evidence="1 2">Nl7</strain>
    </source>
</reference>
<gene>
    <name evidence="1" type="ORF">SAMN05216412_103345</name>
</gene>
<evidence type="ECO:0000313" key="2">
    <source>
        <dbReference type="Proteomes" id="UP000183339"/>
    </source>
</evidence>
<dbReference type="AlphaFoldDB" id="A0A1I0CAE3"/>
<proteinExistence type="predicted"/>
<name>A0A1I0CAE3_9PROT</name>
<dbReference type="Proteomes" id="UP000183339">
    <property type="component" value="Unassembled WGS sequence"/>
</dbReference>
<dbReference type="EMBL" id="FOHI01000003">
    <property type="protein sequence ID" value="SET16232.1"/>
    <property type="molecule type" value="Genomic_DNA"/>
</dbReference>
<organism evidence="1 2">
    <name type="scientific">Nitrosospira multiformis</name>
    <dbReference type="NCBI Taxonomy" id="1231"/>
    <lineage>
        <taxon>Bacteria</taxon>
        <taxon>Pseudomonadati</taxon>
        <taxon>Pseudomonadota</taxon>
        <taxon>Betaproteobacteria</taxon>
        <taxon>Nitrosomonadales</taxon>
        <taxon>Nitrosomonadaceae</taxon>
        <taxon>Nitrosospira</taxon>
    </lineage>
</organism>
<accession>A0A1I0CAE3</accession>
<evidence type="ECO:0000313" key="1">
    <source>
        <dbReference type="EMBL" id="SET16232.1"/>
    </source>
</evidence>